<organism evidence="1">
    <name type="scientific">marine metagenome</name>
    <dbReference type="NCBI Taxonomy" id="408172"/>
    <lineage>
        <taxon>unclassified sequences</taxon>
        <taxon>metagenomes</taxon>
        <taxon>ecological metagenomes</taxon>
    </lineage>
</organism>
<dbReference type="SUPFAM" id="SSF53335">
    <property type="entry name" value="S-adenosyl-L-methionine-dependent methyltransferases"/>
    <property type="match status" value="1"/>
</dbReference>
<dbReference type="EMBL" id="UINC01203564">
    <property type="protein sequence ID" value="SVE23876.1"/>
    <property type="molecule type" value="Genomic_DNA"/>
</dbReference>
<feature type="non-terminal residue" evidence="1">
    <location>
        <position position="128"/>
    </location>
</feature>
<dbReference type="InterPro" id="IPR029063">
    <property type="entry name" value="SAM-dependent_MTases_sf"/>
</dbReference>
<gene>
    <name evidence="1" type="ORF">METZ01_LOCUS476730</name>
</gene>
<name>A0A383BUE4_9ZZZZ</name>
<evidence type="ECO:0008006" key="2">
    <source>
        <dbReference type="Google" id="ProtNLM"/>
    </source>
</evidence>
<proteinExistence type="predicted"/>
<sequence>MIVKWIHQLLFESPFFQTQWQNISLLDIAEQKKIDPNTVAASDFYESFYDQFDESGYNFDIDWIRIKQAQTHKMRNFINEKLIENRNARFLSIGVGTGFVEETLLNEGFKIDLQECQPVSLNYLRKRK</sequence>
<accession>A0A383BUE4</accession>
<reference evidence="1" key="1">
    <citation type="submission" date="2018-05" db="EMBL/GenBank/DDBJ databases">
        <authorList>
            <person name="Lanie J.A."/>
            <person name="Ng W.-L."/>
            <person name="Kazmierczak K.M."/>
            <person name="Andrzejewski T.M."/>
            <person name="Davidsen T.M."/>
            <person name="Wayne K.J."/>
            <person name="Tettelin H."/>
            <person name="Glass J.I."/>
            <person name="Rusch D."/>
            <person name="Podicherti R."/>
            <person name="Tsui H.-C.T."/>
            <person name="Winkler M.E."/>
        </authorList>
    </citation>
    <scope>NUCLEOTIDE SEQUENCE</scope>
</reference>
<evidence type="ECO:0000313" key="1">
    <source>
        <dbReference type="EMBL" id="SVE23876.1"/>
    </source>
</evidence>
<dbReference type="AlphaFoldDB" id="A0A383BUE4"/>
<protein>
    <recommendedName>
        <fullName evidence="2">Methyltransferase type 11 domain-containing protein</fullName>
    </recommendedName>
</protein>